<evidence type="ECO:0000256" key="4">
    <source>
        <dbReference type="SAM" id="MobiDB-lite"/>
    </source>
</evidence>
<dbReference type="SUPFAM" id="SSF160467">
    <property type="entry name" value="PH0987 N-terminal domain-like"/>
    <property type="match status" value="1"/>
</dbReference>
<keyword evidence="3" id="KW-0067">ATP-binding</keyword>
<dbReference type="SMART" id="SM00796">
    <property type="entry name" value="AHS1"/>
    <property type="match status" value="1"/>
</dbReference>
<proteinExistence type="predicted"/>
<reference evidence="6 7" key="1">
    <citation type="submission" date="2018-11" db="EMBL/GenBank/DDBJ databases">
        <title>Draft genome sequence of Cellulomonas takizawaensis strain TKZ-21.</title>
        <authorList>
            <person name="Yamamura H."/>
            <person name="Hayashi T."/>
            <person name="Hamada M."/>
            <person name="Serisawa Y."/>
            <person name="Matsuyama K."/>
            <person name="Nakagawa Y."/>
            <person name="Otoguro M."/>
            <person name="Yanagida F."/>
            <person name="Hayakawa M."/>
        </authorList>
    </citation>
    <scope>NUCLEOTIDE SEQUENCE [LARGE SCALE GENOMIC DNA]</scope>
    <source>
        <strain evidence="6 7">TKZ-21</strain>
    </source>
</reference>
<dbReference type="Gene3D" id="3.30.1360.40">
    <property type="match status" value="1"/>
</dbReference>
<dbReference type="RefSeq" id="WP_124341388.1">
    <property type="nucleotide sequence ID" value="NZ_BHYL01000033.1"/>
</dbReference>
<dbReference type="EMBL" id="BHYL01000033">
    <property type="protein sequence ID" value="GCD18836.1"/>
    <property type="molecule type" value="Genomic_DNA"/>
</dbReference>
<feature type="region of interest" description="Disordered" evidence="4">
    <location>
        <begin position="217"/>
        <end position="261"/>
    </location>
</feature>
<dbReference type="InterPro" id="IPR003833">
    <property type="entry name" value="CT_C_D"/>
</dbReference>
<comment type="caution">
    <text evidence="6">The sequence shown here is derived from an EMBL/GenBank/DDBJ whole genome shotgun (WGS) entry which is preliminary data.</text>
</comment>
<organism evidence="6 7">
    <name type="scientific">Cellulomonas algicola</name>
    <dbReference type="NCBI Taxonomy" id="2071633"/>
    <lineage>
        <taxon>Bacteria</taxon>
        <taxon>Bacillati</taxon>
        <taxon>Actinomycetota</taxon>
        <taxon>Actinomycetes</taxon>
        <taxon>Micrococcales</taxon>
        <taxon>Cellulomonadaceae</taxon>
        <taxon>Cellulomonas</taxon>
    </lineage>
</organism>
<feature type="compositionally biased region" description="Low complexity" evidence="4">
    <location>
        <begin position="249"/>
        <end position="261"/>
    </location>
</feature>
<feature type="compositionally biased region" description="Basic and acidic residues" evidence="4">
    <location>
        <begin position="234"/>
        <end position="247"/>
    </location>
</feature>
<dbReference type="InterPro" id="IPR029000">
    <property type="entry name" value="Cyclophilin-like_dom_sf"/>
</dbReference>
<dbReference type="InterPro" id="IPR010016">
    <property type="entry name" value="PxpB"/>
</dbReference>
<keyword evidence="1" id="KW-0547">Nucleotide-binding</keyword>
<keyword evidence="2 6" id="KW-0378">Hydrolase</keyword>
<sequence length="261" mass="27465">MTSALHVVPFGDDALLVEVADLAAVRRLDDALRRAREGTDASVWGAVVDQVPAATTVLLRTTPGVDVAALAAAVRRVWRTARTADHTGDAEPADAHGRRGLGQVVELPVRYDGEDLTEVAALTRLTVAEVVQRHAGATYTVAFGGFMPGFAYLVGLDPALRVPRRATPRERVPAGAVAIADEFAAVYPAATPGGWRLLGRCDVPLFDVARTPPALLTPGSRVRFVPESQPEPRPAPDPRSEPGREPEPEAAAPHGPAAAPA</sequence>
<evidence type="ECO:0000256" key="3">
    <source>
        <dbReference type="ARBA" id="ARBA00022840"/>
    </source>
</evidence>
<evidence type="ECO:0000313" key="6">
    <source>
        <dbReference type="EMBL" id="GCD18836.1"/>
    </source>
</evidence>
<dbReference type="Proteomes" id="UP000288246">
    <property type="component" value="Unassembled WGS sequence"/>
</dbReference>
<evidence type="ECO:0000256" key="2">
    <source>
        <dbReference type="ARBA" id="ARBA00022801"/>
    </source>
</evidence>
<dbReference type="PANTHER" id="PTHR34698:SF2">
    <property type="entry name" value="5-OXOPROLINASE SUBUNIT B"/>
    <property type="match status" value="1"/>
</dbReference>
<evidence type="ECO:0000259" key="5">
    <source>
        <dbReference type="SMART" id="SM00796"/>
    </source>
</evidence>
<accession>A0A401UVX3</accession>
<dbReference type="OrthoDB" id="9768696at2"/>
<evidence type="ECO:0000256" key="1">
    <source>
        <dbReference type="ARBA" id="ARBA00022741"/>
    </source>
</evidence>
<protein>
    <submittedName>
        <fullName evidence="6">Allophanate hydrolase</fullName>
    </submittedName>
</protein>
<dbReference type="SUPFAM" id="SSF50891">
    <property type="entry name" value="Cyclophilin-like"/>
    <property type="match status" value="1"/>
</dbReference>
<keyword evidence="7" id="KW-1185">Reference proteome</keyword>
<dbReference type="PANTHER" id="PTHR34698">
    <property type="entry name" value="5-OXOPROLINASE SUBUNIT B"/>
    <property type="match status" value="1"/>
</dbReference>
<dbReference type="Pfam" id="PF02682">
    <property type="entry name" value="CT_C_D"/>
    <property type="match status" value="1"/>
</dbReference>
<dbReference type="AlphaFoldDB" id="A0A401UVX3"/>
<feature type="domain" description="Carboxyltransferase" evidence="5">
    <location>
        <begin position="5"/>
        <end position="216"/>
    </location>
</feature>
<evidence type="ECO:0000313" key="7">
    <source>
        <dbReference type="Proteomes" id="UP000288246"/>
    </source>
</evidence>
<name>A0A401UVX3_9CELL</name>
<dbReference type="GO" id="GO:0016787">
    <property type="term" value="F:hydrolase activity"/>
    <property type="evidence" value="ECO:0007669"/>
    <property type="project" value="UniProtKB-KW"/>
</dbReference>
<dbReference type="Gene3D" id="2.40.100.10">
    <property type="entry name" value="Cyclophilin-like"/>
    <property type="match status" value="1"/>
</dbReference>
<dbReference type="GO" id="GO:0005524">
    <property type="term" value="F:ATP binding"/>
    <property type="evidence" value="ECO:0007669"/>
    <property type="project" value="UniProtKB-KW"/>
</dbReference>
<gene>
    <name evidence="6" type="ORF">CTKZ_03980</name>
</gene>